<comment type="caution">
    <text evidence="1">The sequence shown here is derived from an EMBL/GenBank/DDBJ whole genome shotgun (WGS) entry which is preliminary data.</text>
</comment>
<evidence type="ECO:0000313" key="2">
    <source>
        <dbReference type="Proteomes" id="UP000319619"/>
    </source>
</evidence>
<dbReference type="InterPro" id="IPR010298">
    <property type="entry name" value="YacP-like"/>
</dbReference>
<proteinExistence type="predicted"/>
<dbReference type="PANTHER" id="PTHR34547:SF1">
    <property type="entry name" value="YACP-LIKE NYN DOMAIN PROTEIN"/>
    <property type="match status" value="1"/>
</dbReference>
<dbReference type="PANTHER" id="PTHR34547">
    <property type="entry name" value="YACP-LIKE NYN DOMAIN PROTEIN"/>
    <property type="match status" value="1"/>
</dbReference>
<gene>
    <name evidence="1" type="ORF">CEE37_08000</name>
</gene>
<protein>
    <recommendedName>
        <fullName evidence="3">RNA-binding protein</fullName>
    </recommendedName>
</protein>
<reference evidence="1 2" key="1">
    <citation type="submission" date="2017-06" db="EMBL/GenBank/DDBJ databases">
        <title>Novel microbial phyla capable of carbon fixation and sulfur reduction in deep-sea sediments.</title>
        <authorList>
            <person name="Huang J."/>
            <person name="Baker B."/>
            <person name="Wang Y."/>
        </authorList>
    </citation>
    <scope>NUCLEOTIDE SEQUENCE [LARGE SCALE GENOMIC DNA]</scope>
    <source>
        <strain evidence="1">B3_LCP</strain>
    </source>
</reference>
<accession>A0A532UZF0</accession>
<evidence type="ECO:0000313" key="1">
    <source>
        <dbReference type="EMBL" id="TKJ40259.1"/>
    </source>
</evidence>
<dbReference type="EMBL" id="NJBN01000005">
    <property type="protein sequence ID" value="TKJ40259.1"/>
    <property type="molecule type" value="Genomic_DNA"/>
</dbReference>
<evidence type="ECO:0008006" key="3">
    <source>
        <dbReference type="Google" id="ProtNLM"/>
    </source>
</evidence>
<sequence length="173" mass="19863">MPVNRKYLIDGYNLLYKAPFLTDNDSDNFEEQRERLIRKLVGLSADRNIGLHLIFDTSCHINGRSNYPGIRVNYAKPSADAFIRGEISKNQNNKNLVVVSSDRKDIGNYAKTCGVEWITSEEFWNWLNKRPKGIISASLNFEKTGTAPPGWSEDDDNWLQRAFSKKSDKKDRC</sequence>
<dbReference type="Pfam" id="PF05991">
    <property type="entry name" value="NYN_YacP"/>
    <property type="match status" value="1"/>
</dbReference>
<organism evidence="1 2">
    <name type="scientific">candidate division LCP-89 bacterium B3_LCP</name>
    <dbReference type="NCBI Taxonomy" id="2012998"/>
    <lineage>
        <taxon>Bacteria</taxon>
        <taxon>Pseudomonadati</taxon>
        <taxon>Bacteria division LCP-89</taxon>
    </lineage>
</organism>
<dbReference type="AlphaFoldDB" id="A0A532UZF0"/>
<name>A0A532UZF0_UNCL8</name>
<dbReference type="Proteomes" id="UP000319619">
    <property type="component" value="Unassembled WGS sequence"/>
</dbReference>